<keyword evidence="12" id="KW-1185">Reference proteome</keyword>
<keyword evidence="5" id="KW-0479">Metal-binding</keyword>
<dbReference type="GO" id="GO:0051539">
    <property type="term" value="F:4 iron, 4 sulfur cluster binding"/>
    <property type="evidence" value="ECO:0007669"/>
    <property type="project" value="UniProtKB-KW"/>
</dbReference>
<evidence type="ECO:0000256" key="5">
    <source>
        <dbReference type="ARBA" id="ARBA00022723"/>
    </source>
</evidence>
<evidence type="ECO:0000256" key="2">
    <source>
        <dbReference type="ARBA" id="ARBA00009815"/>
    </source>
</evidence>
<dbReference type="InterPro" id="IPR006638">
    <property type="entry name" value="Elp3/MiaA/NifB-like_rSAM"/>
</dbReference>
<evidence type="ECO:0000256" key="7">
    <source>
        <dbReference type="ARBA" id="ARBA00023014"/>
    </source>
</evidence>
<comment type="cofactor">
    <cofactor evidence="1">
        <name>[4Fe-4S] cluster</name>
        <dbReference type="ChEBI" id="CHEBI:49883"/>
    </cofactor>
</comment>
<dbReference type="PROSITE" id="PS51449">
    <property type="entry name" value="MTTASE_N"/>
    <property type="match status" value="1"/>
</dbReference>
<evidence type="ECO:0000256" key="6">
    <source>
        <dbReference type="ARBA" id="ARBA00023004"/>
    </source>
</evidence>
<dbReference type="Gene3D" id="3.80.30.20">
    <property type="entry name" value="tm_1862 like domain"/>
    <property type="match status" value="1"/>
</dbReference>
<evidence type="ECO:0000256" key="3">
    <source>
        <dbReference type="ARBA" id="ARBA00022485"/>
    </source>
</evidence>
<dbReference type="SFLD" id="SFLDF00413">
    <property type="entry name" value="CDK5RAP1"/>
    <property type="match status" value="1"/>
</dbReference>
<gene>
    <name evidence="11" type="ORF">BSTOLATCC_MIC62326</name>
</gene>
<comment type="caution">
    <text evidence="11">The sequence shown here is derived from an EMBL/GenBank/DDBJ whole genome shotgun (WGS) entry which is preliminary data.</text>
</comment>
<evidence type="ECO:0000259" key="8">
    <source>
        <dbReference type="PROSITE" id="PS50926"/>
    </source>
</evidence>
<dbReference type="InterPro" id="IPR038135">
    <property type="entry name" value="Methylthiotransferase_N_sf"/>
</dbReference>
<dbReference type="InterPro" id="IPR013848">
    <property type="entry name" value="Methylthiotransferase_N"/>
</dbReference>
<dbReference type="InterPro" id="IPR058240">
    <property type="entry name" value="rSAM_sf"/>
</dbReference>
<evidence type="ECO:0000256" key="4">
    <source>
        <dbReference type="ARBA" id="ARBA00022691"/>
    </source>
</evidence>
<feature type="domain" description="TRAM" evidence="8">
    <location>
        <begin position="424"/>
        <end position="485"/>
    </location>
</feature>
<reference evidence="11" key="1">
    <citation type="submission" date="2021-09" db="EMBL/GenBank/DDBJ databases">
        <authorList>
            <consortium name="AG Swart"/>
            <person name="Singh M."/>
            <person name="Singh A."/>
            <person name="Seah K."/>
            <person name="Emmerich C."/>
        </authorList>
    </citation>
    <scope>NUCLEOTIDE SEQUENCE</scope>
    <source>
        <strain evidence="11">ATCC30299</strain>
    </source>
</reference>
<name>A0AAU9KAL8_9CILI</name>
<evidence type="ECO:0000256" key="1">
    <source>
        <dbReference type="ARBA" id="ARBA00001966"/>
    </source>
</evidence>
<accession>A0AAU9KAL8</accession>
<dbReference type="SUPFAM" id="SSF102114">
    <property type="entry name" value="Radical SAM enzymes"/>
    <property type="match status" value="1"/>
</dbReference>
<dbReference type="PANTHER" id="PTHR43020:SF2">
    <property type="entry name" value="MITOCHONDRIAL TRNA METHYLTHIOTRANSFERASE CDK5RAP1"/>
    <property type="match status" value="1"/>
</dbReference>
<comment type="similarity">
    <text evidence="2">Belongs to the methylthiotransferase family. MiaB subfamily.</text>
</comment>
<feature type="domain" description="MTTase N-terminal" evidence="9">
    <location>
        <begin position="34"/>
        <end position="146"/>
    </location>
</feature>
<dbReference type="Gene3D" id="3.40.50.12160">
    <property type="entry name" value="Methylthiotransferase, N-terminal domain"/>
    <property type="match status" value="1"/>
</dbReference>
<keyword evidence="6" id="KW-0408">Iron</keyword>
<dbReference type="InterPro" id="IPR007197">
    <property type="entry name" value="rSAM"/>
</dbReference>
<organism evidence="11 12">
    <name type="scientific">Blepharisma stoltei</name>
    <dbReference type="NCBI Taxonomy" id="1481888"/>
    <lineage>
        <taxon>Eukaryota</taxon>
        <taxon>Sar</taxon>
        <taxon>Alveolata</taxon>
        <taxon>Ciliophora</taxon>
        <taxon>Postciliodesmatophora</taxon>
        <taxon>Heterotrichea</taxon>
        <taxon>Heterotrichida</taxon>
        <taxon>Blepharismidae</taxon>
        <taxon>Blepharisma</taxon>
    </lineage>
</organism>
<dbReference type="GO" id="GO:0005739">
    <property type="term" value="C:mitochondrion"/>
    <property type="evidence" value="ECO:0007669"/>
    <property type="project" value="TreeGrafter"/>
</dbReference>
<evidence type="ECO:0000259" key="10">
    <source>
        <dbReference type="PROSITE" id="PS51918"/>
    </source>
</evidence>
<dbReference type="SFLD" id="SFLDF00273">
    <property type="entry name" value="(dimethylallyl)adenosine_tRNA"/>
    <property type="match status" value="1"/>
</dbReference>
<dbReference type="GO" id="GO:0046872">
    <property type="term" value="F:metal ion binding"/>
    <property type="evidence" value="ECO:0007669"/>
    <property type="project" value="UniProtKB-KW"/>
</dbReference>
<evidence type="ECO:0000313" key="12">
    <source>
        <dbReference type="Proteomes" id="UP001162131"/>
    </source>
</evidence>
<dbReference type="AlphaFoldDB" id="A0AAU9KAL8"/>
<dbReference type="SFLD" id="SFLDG01082">
    <property type="entry name" value="B12-binding_domain_containing"/>
    <property type="match status" value="1"/>
</dbReference>
<keyword evidence="7" id="KW-0411">Iron-sulfur</keyword>
<proteinExistence type="inferred from homology"/>
<dbReference type="InterPro" id="IPR006463">
    <property type="entry name" value="MiaB_methiolase"/>
</dbReference>
<dbReference type="InterPro" id="IPR005839">
    <property type="entry name" value="Methylthiotransferase"/>
</dbReference>
<dbReference type="SMART" id="SM00729">
    <property type="entry name" value="Elp3"/>
    <property type="match status" value="1"/>
</dbReference>
<keyword evidence="4" id="KW-0949">S-adenosyl-L-methionine</keyword>
<keyword evidence="3" id="KW-0004">4Fe-4S</keyword>
<dbReference type="HAMAP" id="MF_01864">
    <property type="entry name" value="tRNA_metthiotr_MiaB"/>
    <property type="match status" value="1"/>
</dbReference>
<dbReference type="InterPro" id="IPR020612">
    <property type="entry name" value="Methylthiotransferase_CS"/>
</dbReference>
<protein>
    <submittedName>
        <fullName evidence="11">Uncharacterized protein</fullName>
    </submittedName>
</protein>
<feature type="domain" description="Radical SAM core" evidence="10">
    <location>
        <begin position="170"/>
        <end position="421"/>
    </location>
</feature>
<dbReference type="Pfam" id="PF04055">
    <property type="entry name" value="Radical_SAM"/>
    <property type="match status" value="1"/>
</dbReference>
<evidence type="ECO:0000313" key="11">
    <source>
        <dbReference type="EMBL" id="CAG9334741.1"/>
    </source>
</evidence>
<dbReference type="NCBIfam" id="TIGR01574">
    <property type="entry name" value="miaB-methiolase"/>
    <property type="match status" value="1"/>
</dbReference>
<dbReference type="GO" id="GO:0035597">
    <property type="term" value="F:tRNA-2-methylthio-N(6)-dimethylallyladenosine(37) synthase activity"/>
    <property type="evidence" value="ECO:0007669"/>
    <property type="project" value="TreeGrafter"/>
</dbReference>
<dbReference type="Proteomes" id="UP001162131">
    <property type="component" value="Unassembled WGS sequence"/>
</dbReference>
<dbReference type="FunFam" id="3.80.30.20:FF:000001">
    <property type="entry name" value="tRNA-2-methylthio-N(6)-dimethylallyladenosine synthase 2"/>
    <property type="match status" value="1"/>
</dbReference>
<dbReference type="PROSITE" id="PS50926">
    <property type="entry name" value="TRAM"/>
    <property type="match status" value="1"/>
</dbReference>
<dbReference type="SFLD" id="SFLDS00029">
    <property type="entry name" value="Radical_SAM"/>
    <property type="match status" value="1"/>
</dbReference>
<dbReference type="PROSITE" id="PS01278">
    <property type="entry name" value="MTTASE_RADICAL"/>
    <property type="match status" value="1"/>
</dbReference>
<dbReference type="GO" id="GO:0005829">
    <property type="term" value="C:cytosol"/>
    <property type="evidence" value="ECO:0007669"/>
    <property type="project" value="TreeGrafter"/>
</dbReference>
<dbReference type="PROSITE" id="PS51918">
    <property type="entry name" value="RADICAL_SAM"/>
    <property type="match status" value="1"/>
</dbReference>
<dbReference type="FunFam" id="3.40.50.12160:FF:000003">
    <property type="entry name" value="CDK5 regulatory subunit-associated protein 1"/>
    <property type="match status" value="1"/>
</dbReference>
<dbReference type="InterPro" id="IPR023404">
    <property type="entry name" value="rSAM_horseshoe"/>
</dbReference>
<dbReference type="NCBIfam" id="TIGR00089">
    <property type="entry name" value="MiaB/RimO family radical SAM methylthiotransferase"/>
    <property type="match status" value="1"/>
</dbReference>
<dbReference type="EMBL" id="CAJZBQ010000060">
    <property type="protein sequence ID" value="CAG9334741.1"/>
    <property type="molecule type" value="Genomic_DNA"/>
</dbReference>
<dbReference type="SFLD" id="SFLDG01061">
    <property type="entry name" value="methylthiotransferase"/>
    <property type="match status" value="1"/>
</dbReference>
<evidence type="ECO:0000259" key="9">
    <source>
        <dbReference type="PROSITE" id="PS51449"/>
    </source>
</evidence>
<sequence length="485" mass="54655">MRHFSRISHIPPLSQFINPVLNSAIPVPEKLTDLKYYLQTYGCAMNENDSQIVSSILHSAGLKSTDTSDKADLVLINTCSIREKAEQKVKQRLHELLKQNKRAKIAVLGCMAERLKSSLLEEKLAHIVVGPDSYRALPKLVEAVMCDGKKNAIDVQLSLEETYADITPVRNNEISAFISIMRGCNNMCSFCVVPFTRGRERSRPMASILEEVKLLHSKGIKEITLLGQNVNSYCDTTSDSVNSHENTPGFSELFKSRPSGARFAQLLANVAEEAPNSRIRFTSPHPKDFPQEVLDVMKAYPNLCKQVHLPLQSGSDRILYSMRRYHTQQAYLDLAERIRNELPGVALSTDVIAGFCGETEEDHQETLKVLRTVRFEQAYMFAYSMRSKTHAFNAMQDDVKEDVKKGRLAEIIEVVKEIQKEINQKEIGKTVKVMVDGPALKGNWDWTGRTEQNKRTFGKGSWKLGQDIEARVVSASSQTLFTEEL</sequence>
<dbReference type="PANTHER" id="PTHR43020">
    <property type="entry name" value="CDK5 REGULATORY SUBUNIT-ASSOCIATED PROTEIN 1"/>
    <property type="match status" value="1"/>
</dbReference>
<dbReference type="Pfam" id="PF00919">
    <property type="entry name" value="UPF0004"/>
    <property type="match status" value="1"/>
</dbReference>
<dbReference type="InterPro" id="IPR002792">
    <property type="entry name" value="TRAM_dom"/>
</dbReference>
<dbReference type="CDD" id="cd01335">
    <property type="entry name" value="Radical_SAM"/>
    <property type="match status" value="1"/>
</dbReference>